<sequence length="191" mass="21130">MTKDRVLGISAIFLSLLVIGQSMAIIETVNHPKQPKQADIFVGEIEPDSQPEMTASLWLESKETKDSTYELTLWLENKLPSKAVLAKIRYNPTDIDILDKNATVSGTQIITNSAWDFIIDNIATDSGSIELLAKNEIMSGKYIVATISAIKKTPNLTDISFDYVTNTREGSYVSFDDQGQNILQIPGILSF</sequence>
<dbReference type="EMBL" id="PCSR01000041">
    <property type="protein sequence ID" value="PIP53273.1"/>
    <property type="molecule type" value="Genomic_DNA"/>
</dbReference>
<dbReference type="AlphaFoldDB" id="A0A2H0B6G1"/>
<name>A0A2H0B6G1_9BACT</name>
<dbReference type="Proteomes" id="UP000229459">
    <property type="component" value="Unassembled WGS sequence"/>
</dbReference>
<organism evidence="1 2">
    <name type="scientific">Candidatus Beckwithbacteria bacterium CG23_combo_of_CG06-09_8_20_14_all_34_8</name>
    <dbReference type="NCBI Taxonomy" id="1974497"/>
    <lineage>
        <taxon>Bacteria</taxon>
        <taxon>Candidatus Beckwithiibacteriota</taxon>
    </lineage>
</organism>
<reference evidence="1 2" key="1">
    <citation type="submission" date="2017-09" db="EMBL/GenBank/DDBJ databases">
        <title>Depth-based differentiation of microbial function through sediment-hosted aquifers and enrichment of novel symbionts in the deep terrestrial subsurface.</title>
        <authorList>
            <person name="Probst A.J."/>
            <person name="Ladd B."/>
            <person name="Jarett J.K."/>
            <person name="Geller-Mcgrath D.E."/>
            <person name="Sieber C.M."/>
            <person name="Emerson J.B."/>
            <person name="Anantharaman K."/>
            <person name="Thomas B.C."/>
            <person name="Malmstrom R."/>
            <person name="Stieglmeier M."/>
            <person name="Klingl A."/>
            <person name="Woyke T."/>
            <person name="Ryan C.M."/>
            <person name="Banfield J.F."/>
        </authorList>
    </citation>
    <scope>NUCLEOTIDE SEQUENCE [LARGE SCALE GENOMIC DNA]</scope>
    <source>
        <strain evidence="1">CG23_combo_of_CG06-09_8_20_14_all_34_8</strain>
    </source>
</reference>
<protein>
    <recommendedName>
        <fullName evidence="3">Cohesin domain-containing protein</fullName>
    </recommendedName>
</protein>
<evidence type="ECO:0000313" key="2">
    <source>
        <dbReference type="Proteomes" id="UP000229459"/>
    </source>
</evidence>
<comment type="caution">
    <text evidence="1">The sequence shown here is derived from an EMBL/GenBank/DDBJ whole genome shotgun (WGS) entry which is preliminary data.</text>
</comment>
<evidence type="ECO:0008006" key="3">
    <source>
        <dbReference type="Google" id="ProtNLM"/>
    </source>
</evidence>
<proteinExistence type="predicted"/>
<gene>
    <name evidence="1" type="ORF">COX08_01870</name>
</gene>
<accession>A0A2H0B6G1</accession>
<evidence type="ECO:0000313" key="1">
    <source>
        <dbReference type="EMBL" id="PIP53273.1"/>
    </source>
</evidence>